<evidence type="ECO:0000313" key="2">
    <source>
        <dbReference type="Proteomes" id="UP000307440"/>
    </source>
</evidence>
<dbReference type="Proteomes" id="UP000307440">
    <property type="component" value="Unassembled WGS sequence"/>
</dbReference>
<dbReference type="AlphaFoldDB" id="A0A5C3KYP0"/>
<dbReference type="Gene3D" id="2.80.10.50">
    <property type="match status" value="2"/>
</dbReference>
<name>A0A5C3KYP0_COPMA</name>
<dbReference type="STRING" id="230819.A0A5C3KYP0"/>
<accession>A0A5C3KYP0</accession>
<dbReference type="SUPFAM" id="SSF50370">
    <property type="entry name" value="Ricin B-like lectins"/>
    <property type="match status" value="1"/>
</dbReference>
<gene>
    <name evidence="1" type="ORF">FA15DRAFT_707537</name>
</gene>
<evidence type="ECO:0000313" key="1">
    <source>
        <dbReference type="EMBL" id="TFK21068.1"/>
    </source>
</evidence>
<keyword evidence="2" id="KW-1185">Reference proteome</keyword>
<reference evidence="1 2" key="1">
    <citation type="journal article" date="2019" name="Nat. Ecol. Evol.">
        <title>Megaphylogeny resolves global patterns of mushroom evolution.</title>
        <authorList>
            <person name="Varga T."/>
            <person name="Krizsan K."/>
            <person name="Foldi C."/>
            <person name="Dima B."/>
            <person name="Sanchez-Garcia M."/>
            <person name="Sanchez-Ramirez S."/>
            <person name="Szollosi G.J."/>
            <person name="Szarkandi J.G."/>
            <person name="Papp V."/>
            <person name="Albert L."/>
            <person name="Andreopoulos W."/>
            <person name="Angelini C."/>
            <person name="Antonin V."/>
            <person name="Barry K.W."/>
            <person name="Bougher N.L."/>
            <person name="Buchanan P."/>
            <person name="Buyck B."/>
            <person name="Bense V."/>
            <person name="Catcheside P."/>
            <person name="Chovatia M."/>
            <person name="Cooper J."/>
            <person name="Damon W."/>
            <person name="Desjardin D."/>
            <person name="Finy P."/>
            <person name="Geml J."/>
            <person name="Haridas S."/>
            <person name="Hughes K."/>
            <person name="Justo A."/>
            <person name="Karasinski D."/>
            <person name="Kautmanova I."/>
            <person name="Kiss B."/>
            <person name="Kocsube S."/>
            <person name="Kotiranta H."/>
            <person name="LaButti K.M."/>
            <person name="Lechner B.E."/>
            <person name="Liimatainen K."/>
            <person name="Lipzen A."/>
            <person name="Lukacs Z."/>
            <person name="Mihaltcheva S."/>
            <person name="Morgado L.N."/>
            <person name="Niskanen T."/>
            <person name="Noordeloos M.E."/>
            <person name="Ohm R.A."/>
            <person name="Ortiz-Santana B."/>
            <person name="Ovrebo C."/>
            <person name="Racz N."/>
            <person name="Riley R."/>
            <person name="Savchenko A."/>
            <person name="Shiryaev A."/>
            <person name="Soop K."/>
            <person name="Spirin V."/>
            <person name="Szebenyi C."/>
            <person name="Tomsovsky M."/>
            <person name="Tulloss R.E."/>
            <person name="Uehling J."/>
            <person name="Grigoriev I.V."/>
            <person name="Vagvolgyi C."/>
            <person name="Papp T."/>
            <person name="Martin F.M."/>
            <person name="Miettinen O."/>
            <person name="Hibbett D.S."/>
            <person name="Nagy L.G."/>
        </authorList>
    </citation>
    <scope>NUCLEOTIDE SEQUENCE [LARGE SCALE GENOMIC DNA]</scope>
    <source>
        <strain evidence="1 2">CBS 121175</strain>
    </source>
</reference>
<organism evidence="1 2">
    <name type="scientific">Coprinopsis marcescibilis</name>
    <name type="common">Agaric fungus</name>
    <name type="synonym">Psathyrella marcescibilis</name>
    <dbReference type="NCBI Taxonomy" id="230819"/>
    <lineage>
        <taxon>Eukaryota</taxon>
        <taxon>Fungi</taxon>
        <taxon>Dikarya</taxon>
        <taxon>Basidiomycota</taxon>
        <taxon>Agaricomycotina</taxon>
        <taxon>Agaricomycetes</taxon>
        <taxon>Agaricomycetidae</taxon>
        <taxon>Agaricales</taxon>
        <taxon>Agaricineae</taxon>
        <taxon>Psathyrellaceae</taxon>
        <taxon>Coprinopsis</taxon>
    </lineage>
</organism>
<sequence length="264" mass="29445">MVQLKDGEIYSLISTRFRAVVELEDWTKCVVLHDFTGSVWQKVQSSFAVKPHRLGAEAGNAAKWTAIKAGEYWKSCNVGLELYLGIDIPYSPSNNLEIVGTLNNEFLWKVEPKTSSDHPTALQLFVPYTRFCLDASTIGSLPRVKVQFWEGGQHALVVNPHVEPVVPCINGTAYKIVNAKSGTVAHLESNGNVCGHEYNEGHNQLWEAIQEGSNPYLYSFKNILNGLHLGVKGNIPKNEVHIVKTKKAFRWCLVANSFDSSQFQ</sequence>
<dbReference type="OrthoDB" id="2131701at2759"/>
<dbReference type="InterPro" id="IPR035992">
    <property type="entry name" value="Ricin_B-like_lectins"/>
</dbReference>
<evidence type="ECO:0008006" key="3">
    <source>
        <dbReference type="Google" id="ProtNLM"/>
    </source>
</evidence>
<dbReference type="EMBL" id="ML210279">
    <property type="protein sequence ID" value="TFK21068.1"/>
    <property type="molecule type" value="Genomic_DNA"/>
</dbReference>
<protein>
    <recommendedName>
        <fullName evidence="3">Ricin B lectin domain-containing protein</fullName>
    </recommendedName>
</protein>
<proteinExistence type="predicted"/>